<evidence type="ECO:0000256" key="1">
    <source>
        <dbReference type="ARBA" id="ARBA00023002"/>
    </source>
</evidence>
<dbReference type="SUPFAM" id="SSF53720">
    <property type="entry name" value="ALDH-like"/>
    <property type="match status" value="1"/>
</dbReference>
<sequence length="277" mass="28869">DAAGVPIYLEMSSVNPVFVLRGALESRGNEIAREFFQSCTLGVGQFCTSPGIVVVPAGEAGNAFVEACTGLFAQGDPGVLLGPSDHIGQAVATIKDAGAKVLAGGASLKDGGFAFANTLLAASGESFLADPGGLQTEAFGPVSLIVRAEGIEEMVLIARALDGNLTGTIYSDTQGADEDDYAELEPELRQKVGRLIADKMPTGVAVSPAMNHGGPYPSTGHPGFTAVGIPASIHRFAALHSYDNVPDHRLPLQLRDKNPNGVMFRLIDGRWSQHDVD</sequence>
<organism evidence="3">
    <name type="scientific">hydrothermal vent metagenome</name>
    <dbReference type="NCBI Taxonomy" id="652676"/>
    <lineage>
        <taxon>unclassified sequences</taxon>
        <taxon>metagenomes</taxon>
        <taxon>ecological metagenomes</taxon>
    </lineage>
</organism>
<dbReference type="Pfam" id="PF00171">
    <property type="entry name" value="Aldedh"/>
    <property type="match status" value="1"/>
</dbReference>
<proteinExistence type="predicted"/>
<evidence type="ECO:0000259" key="2">
    <source>
        <dbReference type="Pfam" id="PF00171"/>
    </source>
</evidence>
<dbReference type="InterPro" id="IPR015590">
    <property type="entry name" value="Aldehyde_DH_dom"/>
</dbReference>
<accession>A0A3B0TJC5</accession>
<keyword evidence="1 3" id="KW-0560">Oxidoreductase</keyword>
<feature type="domain" description="Aldehyde dehydrogenase" evidence="2">
    <location>
        <begin position="5"/>
        <end position="173"/>
    </location>
</feature>
<dbReference type="InterPro" id="IPR016161">
    <property type="entry name" value="Ald_DH/histidinol_DH"/>
</dbReference>
<dbReference type="EMBL" id="UOEK01000488">
    <property type="protein sequence ID" value="VAW08744.1"/>
    <property type="molecule type" value="Genomic_DNA"/>
</dbReference>
<dbReference type="PANTHER" id="PTHR43353:SF3">
    <property type="entry name" value="ALDEHYDE DEHYDROGENASE-RELATED"/>
    <property type="match status" value="1"/>
</dbReference>
<dbReference type="Gene3D" id="3.40.309.10">
    <property type="entry name" value="Aldehyde Dehydrogenase, Chain A, domain 2"/>
    <property type="match status" value="1"/>
</dbReference>
<dbReference type="EC" id="1.2.1.26" evidence="3"/>
<name>A0A3B0TJC5_9ZZZZ</name>
<evidence type="ECO:0000313" key="3">
    <source>
        <dbReference type="EMBL" id="VAW08744.1"/>
    </source>
</evidence>
<dbReference type="InterPro" id="IPR050740">
    <property type="entry name" value="Aldehyde_DH_Superfamily"/>
</dbReference>
<dbReference type="AlphaFoldDB" id="A0A3B0TJC5"/>
<dbReference type="GO" id="GO:0047533">
    <property type="term" value="F:2,5-dioxovalerate dehydrogenase (NADP+) activity"/>
    <property type="evidence" value="ECO:0007669"/>
    <property type="project" value="UniProtKB-EC"/>
</dbReference>
<dbReference type="PANTHER" id="PTHR43353">
    <property type="entry name" value="SUCCINATE-SEMIALDEHYDE DEHYDROGENASE, MITOCHONDRIAL"/>
    <property type="match status" value="1"/>
</dbReference>
<gene>
    <name evidence="3" type="ORF">MNBD_ACTINO02-1585</name>
</gene>
<reference evidence="3" key="1">
    <citation type="submission" date="2018-06" db="EMBL/GenBank/DDBJ databases">
        <authorList>
            <person name="Zhirakovskaya E."/>
        </authorList>
    </citation>
    <scope>NUCLEOTIDE SEQUENCE</scope>
</reference>
<dbReference type="InterPro" id="IPR016163">
    <property type="entry name" value="Ald_DH_C"/>
</dbReference>
<protein>
    <submittedName>
        <fullName evidence="3">2,5-dioxovalerate dehydrogenase</fullName>
        <ecNumber evidence="3">1.2.1.26</ecNumber>
    </submittedName>
</protein>
<feature type="non-terminal residue" evidence="3">
    <location>
        <position position="1"/>
    </location>
</feature>